<dbReference type="Proteomes" id="UP000008493">
    <property type="component" value="Unassembled WGS sequence"/>
</dbReference>
<evidence type="ECO:0000313" key="1">
    <source>
        <dbReference type="EMBL" id="EKM77085.1"/>
    </source>
</evidence>
<evidence type="ECO:0008006" key="3">
    <source>
        <dbReference type="Google" id="ProtNLM"/>
    </source>
</evidence>
<sequence length="118" mass="13397">MSSKIDRTEGALTKTVFSTPGTISDDTIDTARASVAFEFLGFVNNIRSIKSHDPILNLHPNIHYNFRNIVGRRNWLIHEYNTMLPLKWEEIADSVFHDVPIIEKEIIRALNANGVPIP</sequence>
<dbReference type="eggNOG" id="ENOG502SUK0">
    <property type="taxonomic scope" value="Eukaryota"/>
</dbReference>
<organism evidence="1 2">
    <name type="scientific">Agaricus bisporus var. burnettii (strain JB137-S8 / ATCC MYA-4627 / FGSC 10392)</name>
    <name type="common">White button mushroom</name>
    <dbReference type="NCBI Taxonomy" id="597362"/>
    <lineage>
        <taxon>Eukaryota</taxon>
        <taxon>Fungi</taxon>
        <taxon>Dikarya</taxon>
        <taxon>Basidiomycota</taxon>
        <taxon>Agaricomycotina</taxon>
        <taxon>Agaricomycetes</taxon>
        <taxon>Agaricomycetidae</taxon>
        <taxon>Agaricales</taxon>
        <taxon>Agaricineae</taxon>
        <taxon>Agaricaceae</taxon>
        <taxon>Agaricus</taxon>
    </lineage>
</organism>
<evidence type="ECO:0000313" key="2">
    <source>
        <dbReference type="Proteomes" id="UP000008493"/>
    </source>
</evidence>
<accession>K5XQM3</accession>
<keyword evidence="2" id="KW-1185">Reference proteome</keyword>
<dbReference type="RefSeq" id="XP_007332376.1">
    <property type="nucleotide sequence ID" value="XM_007332314.1"/>
</dbReference>
<gene>
    <name evidence="1" type="ORF">AGABI1DRAFT_93736</name>
</gene>
<name>K5XQM3_AGABU</name>
<protein>
    <recommendedName>
        <fullName evidence="3">DUF86 domain-containing protein</fullName>
    </recommendedName>
</protein>
<dbReference type="KEGG" id="abp:AGABI1DRAFT93736"/>
<dbReference type="OMA" id="LIHEYNT"/>
<dbReference type="OrthoDB" id="3232221at2759"/>
<dbReference type="InParanoid" id="K5XQM3"/>
<dbReference type="EMBL" id="JH971398">
    <property type="protein sequence ID" value="EKM77085.1"/>
    <property type="molecule type" value="Genomic_DNA"/>
</dbReference>
<reference evidence="2" key="1">
    <citation type="journal article" date="2012" name="Proc. Natl. Acad. Sci. U.S.A.">
        <title>Genome sequence of the button mushroom Agaricus bisporus reveals mechanisms governing adaptation to a humic-rich ecological niche.</title>
        <authorList>
            <person name="Morin E."/>
            <person name="Kohler A."/>
            <person name="Baker A.R."/>
            <person name="Foulongne-Oriol M."/>
            <person name="Lombard V."/>
            <person name="Nagy L.G."/>
            <person name="Ohm R.A."/>
            <person name="Patyshakuliyeva A."/>
            <person name="Brun A."/>
            <person name="Aerts A.L."/>
            <person name="Bailey A.M."/>
            <person name="Billette C."/>
            <person name="Coutinho P.M."/>
            <person name="Deakin G."/>
            <person name="Doddapaneni H."/>
            <person name="Floudas D."/>
            <person name="Grimwood J."/>
            <person name="Hilden K."/>
            <person name="Kuees U."/>
            <person name="LaButti K.M."/>
            <person name="Lapidus A."/>
            <person name="Lindquist E.A."/>
            <person name="Lucas S.M."/>
            <person name="Murat C."/>
            <person name="Riley R.W."/>
            <person name="Salamov A.A."/>
            <person name="Schmutz J."/>
            <person name="Subramanian V."/>
            <person name="Woesten H.A.B."/>
            <person name="Xu J."/>
            <person name="Eastwood D.C."/>
            <person name="Foster G.D."/>
            <person name="Sonnenberg A.S."/>
            <person name="Cullen D."/>
            <person name="de Vries R.P."/>
            <person name="Lundell T."/>
            <person name="Hibbett D.S."/>
            <person name="Henrissat B."/>
            <person name="Burton K.S."/>
            <person name="Kerrigan R.W."/>
            <person name="Challen M.P."/>
            <person name="Grigoriev I.V."/>
            <person name="Martin F."/>
        </authorList>
    </citation>
    <scope>NUCLEOTIDE SEQUENCE [LARGE SCALE GENOMIC DNA]</scope>
    <source>
        <strain evidence="2">JB137-S8 / ATCC MYA-4627 / FGSC 10392</strain>
    </source>
</reference>
<proteinExistence type="predicted"/>
<dbReference type="GeneID" id="18832521"/>
<dbReference type="HOGENOM" id="CLU_2072433_0_0_1"/>
<dbReference type="AlphaFoldDB" id="K5XQM3"/>